<feature type="transmembrane region" description="Helical" evidence="2">
    <location>
        <begin position="12"/>
        <end position="30"/>
    </location>
</feature>
<gene>
    <name evidence="3" type="ORF">bsdtb5_24710</name>
</gene>
<reference evidence="3 4" key="1">
    <citation type="submission" date="2020-11" db="EMBL/GenBank/DDBJ databases">
        <title>Draft genome sequencing of a Lachnospiraceae strain isolated from anoxic soil subjected to BSD treatment.</title>
        <authorList>
            <person name="Uek A."/>
            <person name="Tonouchi A."/>
        </authorList>
    </citation>
    <scope>NUCLEOTIDE SEQUENCE [LARGE SCALE GENOMIC DNA]</scope>
    <source>
        <strain evidence="3 4">TB5</strain>
    </source>
</reference>
<evidence type="ECO:0000313" key="4">
    <source>
        <dbReference type="Proteomes" id="UP000595897"/>
    </source>
</evidence>
<dbReference type="Proteomes" id="UP000595897">
    <property type="component" value="Chromosome"/>
</dbReference>
<name>A0A7R7IDP5_9FIRM</name>
<sequence>MAKLLQFCKKKIPGFLIIALMLVLGISLTACNRSESEKTEEVKNEISTENNEDEVKDILEADRSDEEADEDEDSQEVMANEDNAISDKNDNTNKNDNKDSTVDGDTVFEEQQHPFTFEDLYHNVYTGTIGSENVIVDLYPNMEDKTVIIRYVGDLHESVVEYTAQYPNEYTIIYNDKKIGIYLNEYEDGELSGTYYEKGKISYPISLKLAYINYMSDPDQYYTVGKNKEVENYAKDIKDIIEIEDIKGLAKLIEYPITLHSKEDITVNNQVELIEMGISGVITNELKDSIAHAYPNFMFCNAEGVMLGDGDYNIWFTKTEEGKLKIIAINN</sequence>
<keyword evidence="2" id="KW-0812">Transmembrane</keyword>
<proteinExistence type="predicted"/>
<feature type="compositionally biased region" description="Basic and acidic residues" evidence="1">
    <location>
        <begin position="85"/>
        <end position="101"/>
    </location>
</feature>
<accession>A0A7R7IDP5</accession>
<keyword evidence="4" id="KW-1185">Reference proteome</keyword>
<evidence type="ECO:0000313" key="3">
    <source>
        <dbReference type="EMBL" id="BCN31176.1"/>
    </source>
</evidence>
<dbReference type="RefSeq" id="WP_271712319.1">
    <property type="nucleotide sequence ID" value="NZ_AP024169.1"/>
</dbReference>
<protein>
    <submittedName>
        <fullName evidence="3">Uncharacterized protein</fullName>
    </submittedName>
</protein>
<dbReference type="AlphaFoldDB" id="A0A7R7IDP5"/>
<keyword evidence="2" id="KW-0472">Membrane</keyword>
<feature type="region of interest" description="Disordered" evidence="1">
    <location>
        <begin position="34"/>
        <end position="103"/>
    </location>
</feature>
<evidence type="ECO:0000256" key="1">
    <source>
        <dbReference type="SAM" id="MobiDB-lite"/>
    </source>
</evidence>
<dbReference type="PROSITE" id="PS51257">
    <property type="entry name" value="PROKAR_LIPOPROTEIN"/>
    <property type="match status" value="1"/>
</dbReference>
<dbReference type="KEGG" id="ahb:bsdtb5_24710"/>
<organism evidence="3 4">
    <name type="scientific">Anaeromicropila herbilytica</name>
    <dbReference type="NCBI Taxonomy" id="2785025"/>
    <lineage>
        <taxon>Bacteria</taxon>
        <taxon>Bacillati</taxon>
        <taxon>Bacillota</taxon>
        <taxon>Clostridia</taxon>
        <taxon>Lachnospirales</taxon>
        <taxon>Lachnospiraceae</taxon>
        <taxon>Anaeromicropila</taxon>
    </lineage>
</organism>
<evidence type="ECO:0000256" key="2">
    <source>
        <dbReference type="SAM" id="Phobius"/>
    </source>
</evidence>
<feature type="compositionally biased region" description="Basic and acidic residues" evidence="1">
    <location>
        <begin position="34"/>
        <end position="46"/>
    </location>
</feature>
<dbReference type="EMBL" id="AP024169">
    <property type="protein sequence ID" value="BCN31176.1"/>
    <property type="molecule type" value="Genomic_DNA"/>
</dbReference>
<feature type="compositionally biased region" description="Acidic residues" evidence="1">
    <location>
        <begin position="63"/>
        <end position="75"/>
    </location>
</feature>
<keyword evidence="2" id="KW-1133">Transmembrane helix</keyword>